<feature type="transmembrane region" description="Helical" evidence="2">
    <location>
        <begin position="12"/>
        <end position="35"/>
    </location>
</feature>
<evidence type="ECO:0000256" key="2">
    <source>
        <dbReference type="SAM" id="Phobius"/>
    </source>
</evidence>
<keyword evidence="4" id="KW-1185">Reference proteome</keyword>
<evidence type="ECO:0008006" key="5">
    <source>
        <dbReference type="Google" id="ProtNLM"/>
    </source>
</evidence>
<proteinExistence type="predicted"/>
<gene>
    <name evidence="3" type="ORF">BS50DRAFT_569089</name>
</gene>
<feature type="region of interest" description="Disordered" evidence="1">
    <location>
        <begin position="147"/>
        <end position="191"/>
    </location>
</feature>
<dbReference type="Proteomes" id="UP000240883">
    <property type="component" value="Unassembled WGS sequence"/>
</dbReference>
<keyword evidence="2" id="KW-1133">Transmembrane helix</keyword>
<keyword evidence="2" id="KW-0472">Membrane</keyword>
<feature type="transmembrane region" description="Helical" evidence="2">
    <location>
        <begin position="47"/>
        <end position="75"/>
    </location>
</feature>
<feature type="compositionally biased region" description="Low complexity" evidence="1">
    <location>
        <begin position="149"/>
        <end position="162"/>
    </location>
</feature>
<reference evidence="3 4" key="1">
    <citation type="journal article" date="2018" name="Front. Microbiol.">
        <title>Genome-Wide Analysis of Corynespora cassiicola Leaf Fall Disease Putative Effectors.</title>
        <authorList>
            <person name="Lopez D."/>
            <person name="Ribeiro S."/>
            <person name="Label P."/>
            <person name="Fumanal B."/>
            <person name="Venisse J.S."/>
            <person name="Kohler A."/>
            <person name="de Oliveira R.R."/>
            <person name="Labutti K."/>
            <person name="Lipzen A."/>
            <person name="Lail K."/>
            <person name="Bauer D."/>
            <person name="Ohm R.A."/>
            <person name="Barry K.W."/>
            <person name="Spatafora J."/>
            <person name="Grigoriev I.V."/>
            <person name="Martin F.M."/>
            <person name="Pujade-Renaud V."/>
        </authorList>
    </citation>
    <scope>NUCLEOTIDE SEQUENCE [LARGE SCALE GENOMIC DNA]</scope>
    <source>
        <strain evidence="3 4">Philippines</strain>
    </source>
</reference>
<organism evidence="3 4">
    <name type="scientific">Corynespora cassiicola Philippines</name>
    <dbReference type="NCBI Taxonomy" id="1448308"/>
    <lineage>
        <taxon>Eukaryota</taxon>
        <taxon>Fungi</taxon>
        <taxon>Dikarya</taxon>
        <taxon>Ascomycota</taxon>
        <taxon>Pezizomycotina</taxon>
        <taxon>Dothideomycetes</taxon>
        <taxon>Pleosporomycetidae</taxon>
        <taxon>Pleosporales</taxon>
        <taxon>Corynesporascaceae</taxon>
        <taxon>Corynespora</taxon>
    </lineage>
</organism>
<feature type="transmembrane region" description="Helical" evidence="2">
    <location>
        <begin position="112"/>
        <end position="134"/>
    </location>
</feature>
<dbReference type="OrthoDB" id="5211263at2759"/>
<evidence type="ECO:0000256" key="1">
    <source>
        <dbReference type="SAM" id="MobiDB-lite"/>
    </source>
</evidence>
<evidence type="ECO:0000313" key="3">
    <source>
        <dbReference type="EMBL" id="PSN73564.1"/>
    </source>
</evidence>
<protein>
    <recommendedName>
        <fullName evidence="5">MARVEL domain-containing protein</fullName>
    </recommendedName>
</protein>
<sequence length="225" mass="24759">MAQQPVIWKKRILVPFWIVRILAMIFVIAIYAYALKVLRDQGTSREYPAMGVIIVFMLMIIGVLLLDVLAIILFLKDKLNPTVFLIMNSTQTGFWGGILILDLIAIARGANAVGIALTVGIFLSFVGLLIYAAVNYHRARKAAQRGHYAPAHNPAAPAPQSASYGHAAPTHHHDNPFSDNHGTAYHSQTQPVELQHNSLPEYVPPQHGAAADYYSHQPAKPAHMV</sequence>
<name>A0A2T2P797_CORCC</name>
<accession>A0A2T2P797</accession>
<dbReference type="AlphaFoldDB" id="A0A2T2P797"/>
<keyword evidence="2" id="KW-0812">Transmembrane</keyword>
<feature type="compositionally biased region" description="Polar residues" evidence="1">
    <location>
        <begin position="177"/>
        <end position="191"/>
    </location>
</feature>
<feature type="transmembrane region" description="Helical" evidence="2">
    <location>
        <begin position="82"/>
        <end position="106"/>
    </location>
</feature>
<dbReference type="EMBL" id="KZ678129">
    <property type="protein sequence ID" value="PSN73564.1"/>
    <property type="molecule type" value="Genomic_DNA"/>
</dbReference>
<evidence type="ECO:0000313" key="4">
    <source>
        <dbReference type="Proteomes" id="UP000240883"/>
    </source>
</evidence>